<protein>
    <submittedName>
        <fullName evidence="1">Uncharacterized protein</fullName>
    </submittedName>
</protein>
<sequence length="41" mass="4562">LLALCQRCWVHDCGTQVYVMHGGGTKASSTLWKHCSTEPRT</sequence>
<keyword evidence="2" id="KW-1185">Reference proteome</keyword>
<feature type="non-terminal residue" evidence="1">
    <location>
        <position position="41"/>
    </location>
</feature>
<dbReference type="EMBL" id="JYDW01002242">
    <property type="protein sequence ID" value="KRZ46778.1"/>
    <property type="molecule type" value="Genomic_DNA"/>
</dbReference>
<proteinExistence type="predicted"/>
<evidence type="ECO:0000313" key="1">
    <source>
        <dbReference type="EMBL" id="KRZ46778.1"/>
    </source>
</evidence>
<accession>A0A0V1KHJ4</accession>
<dbReference type="Proteomes" id="UP000054721">
    <property type="component" value="Unassembled WGS sequence"/>
</dbReference>
<feature type="non-terminal residue" evidence="1">
    <location>
        <position position="1"/>
    </location>
</feature>
<gene>
    <name evidence="1" type="ORF">T02_4801</name>
</gene>
<organism evidence="1 2">
    <name type="scientific">Trichinella nativa</name>
    <dbReference type="NCBI Taxonomy" id="6335"/>
    <lineage>
        <taxon>Eukaryota</taxon>
        <taxon>Metazoa</taxon>
        <taxon>Ecdysozoa</taxon>
        <taxon>Nematoda</taxon>
        <taxon>Enoplea</taxon>
        <taxon>Dorylaimia</taxon>
        <taxon>Trichinellida</taxon>
        <taxon>Trichinellidae</taxon>
        <taxon>Trichinella</taxon>
    </lineage>
</organism>
<name>A0A0V1KHJ4_9BILA</name>
<dbReference type="AlphaFoldDB" id="A0A0V1KHJ4"/>
<evidence type="ECO:0000313" key="2">
    <source>
        <dbReference type="Proteomes" id="UP000054721"/>
    </source>
</evidence>
<comment type="caution">
    <text evidence="1">The sequence shown here is derived from an EMBL/GenBank/DDBJ whole genome shotgun (WGS) entry which is preliminary data.</text>
</comment>
<reference evidence="1 2" key="1">
    <citation type="submission" date="2015-05" db="EMBL/GenBank/DDBJ databases">
        <title>Evolution of Trichinella species and genotypes.</title>
        <authorList>
            <person name="Korhonen P.K."/>
            <person name="Edoardo P."/>
            <person name="Giuseppe L.R."/>
            <person name="Gasser R.B."/>
        </authorList>
    </citation>
    <scope>NUCLEOTIDE SEQUENCE [LARGE SCALE GENOMIC DNA]</scope>
    <source>
        <strain evidence="1">ISS10</strain>
    </source>
</reference>